<dbReference type="Proteomes" id="UP000469890">
    <property type="component" value="Unassembled WGS sequence"/>
</dbReference>
<dbReference type="InterPro" id="IPR022047">
    <property type="entry name" value="Microcephalin-like"/>
</dbReference>
<feature type="compositionally biased region" description="Low complexity" evidence="1">
    <location>
        <begin position="65"/>
        <end position="81"/>
    </location>
</feature>
<feature type="compositionally biased region" description="Polar residues" evidence="1">
    <location>
        <begin position="83"/>
        <end position="93"/>
    </location>
</feature>
<dbReference type="CDD" id="cd17716">
    <property type="entry name" value="BRCT_microcephalin_rpt1"/>
    <property type="match status" value="1"/>
</dbReference>
<dbReference type="InterPro" id="IPR001357">
    <property type="entry name" value="BRCT_dom"/>
</dbReference>
<dbReference type="InterPro" id="IPR036420">
    <property type="entry name" value="BRCT_dom_sf"/>
</dbReference>
<evidence type="ECO:0000256" key="1">
    <source>
        <dbReference type="SAM" id="MobiDB-lite"/>
    </source>
</evidence>
<protein>
    <recommendedName>
        <fullName evidence="2">BRCT domain-containing protein</fullName>
    </recommendedName>
</protein>
<proteinExistence type="predicted"/>
<dbReference type="PANTHER" id="PTHR14625">
    <property type="entry name" value="MICROCEPHALIN"/>
    <property type="match status" value="1"/>
</dbReference>
<accession>A0A8H4BEX4</accession>
<dbReference type="GO" id="GO:0000278">
    <property type="term" value="P:mitotic cell cycle"/>
    <property type="evidence" value="ECO:0007669"/>
    <property type="project" value="TreeGrafter"/>
</dbReference>
<feature type="domain" description="BRCT" evidence="2">
    <location>
        <begin position="418"/>
        <end position="499"/>
    </location>
</feature>
<dbReference type="SMART" id="SM00292">
    <property type="entry name" value="BRCT"/>
    <property type="match status" value="3"/>
</dbReference>
<feature type="compositionally biased region" description="Basic and acidic residues" evidence="1">
    <location>
        <begin position="223"/>
        <end position="234"/>
    </location>
</feature>
<feature type="domain" description="BRCT" evidence="2">
    <location>
        <begin position="94"/>
        <end position="185"/>
    </location>
</feature>
<dbReference type="Pfam" id="PF12738">
    <property type="entry name" value="PTCB-BRCT"/>
    <property type="match status" value="1"/>
</dbReference>
<feature type="compositionally biased region" description="Low complexity" evidence="1">
    <location>
        <begin position="393"/>
        <end position="405"/>
    </location>
</feature>
<dbReference type="EMBL" id="JAAECE010000005">
    <property type="protein sequence ID" value="KAF1801029.1"/>
    <property type="molecule type" value="Genomic_DNA"/>
</dbReference>
<dbReference type="Gene3D" id="3.40.50.10190">
    <property type="entry name" value="BRCT domain"/>
    <property type="match status" value="3"/>
</dbReference>
<feature type="region of interest" description="Disordered" evidence="1">
    <location>
        <begin position="666"/>
        <end position="697"/>
    </location>
</feature>
<feature type="compositionally biased region" description="Polar residues" evidence="1">
    <location>
        <begin position="1"/>
        <end position="11"/>
    </location>
</feature>
<evidence type="ECO:0000313" key="4">
    <source>
        <dbReference type="Proteomes" id="UP000469890"/>
    </source>
</evidence>
<dbReference type="PANTHER" id="PTHR14625:SF3">
    <property type="entry name" value="MICROCEPHALIN"/>
    <property type="match status" value="1"/>
</dbReference>
<feature type="compositionally biased region" description="Polar residues" evidence="1">
    <location>
        <begin position="373"/>
        <end position="385"/>
    </location>
</feature>
<feature type="region of interest" description="Disordered" evidence="1">
    <location>
        <begin position="210"/>
        <end position="235"/>
    </location>
</feature>
<sequence length="697" mass="77538">MVLPPSNSSRLSALKNARHNATKTKQNGIADFLKKGQPIVPAQHQHHRTSRPSTSQPLKQPPPASSQQQQQPPQRQRQKSPILSETQNTSTSVQSNKILNGVVACLDVRTEDGDDVSQNFERALQSMGAKTRRTFSDSITHLIFKNGSPATLKKAMSRNVFIINLLWISRCKREGKRLPEKDFIIERPQGLVIAGKKRRKSMEPGKVRALDMEASVSSSSDGSAHDDSKVETRRQTIATSNWIARDFKKPSAGESLTRKRQIQEAEAQDEEVEQEILPPRLSLPISVESIASRHIAKKQKTPTIIPVHAPSLEMKEQIKARFSIGQAPASNAATATTTTNKPSSTSGNTVSSSSNTTDTKLDDTLRQIDPSKLSISSPTQVSSTPIKRKRRLTGSLGRPSLSGGSIDTKPETSNQPQTIVLTSVTPSTRKRYEDIIKKLGHYQLATEVTETTSHVLAGAQRRTKSVTLGFLRGAWILSPEWLIQCETKGEYIPEDKFELLDWYPRAKAARKRERLIPSATRIKVHSSSSGVDFIKELVRLAGATIVENDHEADIIICDKTKMLSDKRMVTDHWLFESIEHWKFFFSNSSSISFFSFSQSNKQSTTLTMPGPATIFSLGAVGAAAVYVNRRNSQTSETENMSPIALARRRSSTVQFDPEWSSRKQPEILWRRDNGVSFSHNSKPKYPTGQKDLQQTSK</sequence>
<dbReference type="SUPFAM" id="SSF52113">
    <property type="entry name" value="BRCT domain"/>
    <property type="match status" value="3"/>
</dbReference>
<feature type="region of interest" description="Disordered" evidence="1">
    <location>
        <begin position="1"/>
        <end position="93"/>
    </location>
</feature>
<feature type="region of interest" description="Disordered" evidence="1">
    <location>
        <begin position="248"/>
        <end position="274"/>
    </location>
</feature>
<evidence type="ECO:0000313" key="3">
    <source>
        <dbReference type="EMBL" id="KAF1801029.1"/>
    </source>
</evidence>
<dbReference type="Pfam" id="PF00533">
    <property type="entry name" value="BRCT"/>
    <property type="match status" value="1"/>
</dbReference>
<comment type="caution">
    <text evidence="3">The sequence shown here is derived from an EMBL/GenBank/DDBJ whole genome shotgun (WGS) entry which is preliminary data.</text>
</comment>
<dbReference type="PROSITE" id="PS50172">
    <property type="entry name" value="BRCT"/>
    <property type="match status" value="2"/>
</dbReference>
<feature type="region of interest" description="Disordered" evidence="1">
    <location>
        <begin position="326"/>
        <end position="416"/>
    </location>
</feature>
<reference evidence="3 4" key="1">
    <citation type="submission" date="2019-09" db="EMBL/GenBank/DDBJ databases">
        <authorList>
            <consortium name="DOE Joint Genome Institute"/>
            <person name="Mondo S.J."/>
            <person name="Navarro-Mendoza M.I."/>
            <person name="Perez-Arques C."/>
            <person name="Panchal S."/>
            <person name="Nicolas F.E."/>
            <person name="Ganguly P."/>
            <person name="Pangilinan J."/>
            <person name="Grigoriev I."/>
            <person name="Heitman J."/>
            <person name="Sanya K."/>
            <person name="Garre V."/>
        </authorList>
    </citation>
    <scope>NUCLEOTIDE SEQUENCE [LARGE SCALE GENOMIC DNA]</scope>
    <source>
        <strain evidence="3 4">MU402</strain>
    </source>
</reference>
<gene>
    <name evidence="3" type="ORF">FB192DRAFT_1328619</name>
</gene>
<feature type="compositionally biased region" description="Low complexity" evidence="1">
    <location>
        <begin position="327"/>
        <end position="358"/>
    </location>
</feature>
<dbReference type="AlphaFoldDB" id="A0A8H4BEX4"/>
<name>A0A8H4BEX4_MUCCL</name>
<dbReference type="CDD" id="cd17736">
    <property type="entry name" value="BRCT_microcephalin_rpt2"/>
    <property type="match status" value="1"/>
</dbReference>
<dbReference type="CDD" id="cd17751">
    <property type="entry name" value="BRCT_microcephalin_rpt3"/>
    <property type="match status" value="1"/>
</dbReference>
<evidence type="ECO:0000259" key="2">
    <source>
        <dbReference type="PROSITE" id="PS50172"/>
    </source>
</evidence>
<organism evidence="3 4">
    <name type="scientific">Mucor circinelloides f. lusitanicus</name>
    <name type="common">Mucor racemosus var. lusitanicus</name>
    <dbReference type="NCBI Taxonomy" id="29924"/>
    <lineage>
        <taxon>Eukaryota</taxon>
        <taxon>Fungi</taxon>
        <taxon>Fungi incertae sedis</taxon>
        <taxon>Mucoromycota</taxon>
        <taxon>Mucoromycotina</taxon>
        <taxon>Mucoromycetes</taxon>
        <taxon>Mucorales</taxon>
        <taxon>Mucorineae</taxon>
        <taxon>Mucoraceae</taxon>
        <taxon>Mucor</taxon>
    </lineage>
</organism>